<dbReference type="EMBL" id="VSSQ01103841">
    <property type="protein sequence ID" value="MPN44601.1"/>
    <property type="molecule type" value="Genomic_DNA"/>
</dbReference>
<dbReference type="InterPro" id="IPR011855">
    <property type="entry name" value="Phgtail_TP901_1"/>
</dbReference>
<protein>
    <recommendedName>
        <fullName evidence="2">Phage major tail protein 2</fullName>
    </recommendedName>
</protein>
<organism evidence="1">
    <name type="scientific">bioreactor metagenome</name>
    <dbReference type="NCBI Taxonomy" id="1076179"/>
    <lineage>
        <taxon>unclassified sequences</taxon>
        <taxon>metagenomes</taxon>
        <taxon>ecological metagenomes</taxon>
    </lineage>
</organism>
<name>A0A645HZX7_9ZZZZ</name>
<dbReference type="AlphaFoldDB" id="A0A645HZX7"/>
<dbReference type="Gene3D" id="4.10.410.40">
    <property type="match status" value="1"/>
</dbReference>
<reference evidence="1" key="1">
    <citation type="submission" date="2019-08" db="EMBL/GenBank/DDBJ databases">
        <authorList>
            <person name="Kucharzyk K."/>
            <person name="Murdoch R.W."/>
            <person name="Higgins S."/>
            <person name="Loffler F."/>
        </authorList>
    </citation>
    <scope>NUCLEOTIDE SEQUENCE</scope>
</reference>
<evidence type="ECO:0000313" key="1">
    <source>
        <dbReference type="EMBL" id="MPN44601.1"/>
    </source>
</evidence>
<sequence>MAKVAGVDVLLKVKSGAGFVALGGQTSASLSRSAETIDTTDKNSGGWSESMAGLKSWSVDCDAFVSLGDDALEALVTAFDSRTPIDIEIRVGANDNADGYTYTGKVVITDFPEEYPQDDAVSFSLSLQGASPLVRTVGIVA</sequence>
<evidence type="ECO:0008006" key="2">
    <source>
        <dbReference type="Google" id="ProtNLM"/>
    </source>
</evidence>
<proteinExistence type="predicted"/>
<accession>A0A645HZX7</accession>
<dbReference type="NCBIfam" id="TIGR02126">
    <property type="entry name" value="phgtail_TP901_1"/>
    <property type="match status" value="1"/>
</dbReference>
<dbReference type="NCBIfam" id="NF047353">
    <property type="entry name" value="tube_lmo2291"/>
    <property type="match status" value="1"/>
</dbReference>
<comment type="caution">
    <text evidence="1">The sequence shown here is derived from an EMBL/GenBank/DDBJ whole genome shotgun (WGS) entry which is preliminary data.</text>
</comment>
<dbReference type="Pfam" id="PF06199">
    <property type="entry name" value="Phage_tail_2"/>
    <property type="match status" value="1"/>
</dbReference>
<gene>
    <name evidence="1" type="ORF">SDC9_192166</name>
</gene>